<dbReference type="InterPro" id="IPR036851">
    <property type="entry name" value="Chloroperoxidase-like_sf"/>
</dbReference>
<evidence type="ECO:0008006" key="3">
    <source>
        <dbReference type="Google" id="ProtNLM"/>
    </source>
</evidence>
<dbReference type="GO" id="GO:0004601">
    <property type="term" value="F:peroxidase activity"/>
    <property type="evidence" value="ECO:0007669"/>
    <property type="project" value="InterPro"/>
</dbReference>
<dbReference type="Gene3D" id="1.10.489.10">
    <property type="entry name" value="Chloroperoxidase-like"/>
    <property type="match status" value="1"/>
</dbReference>
<proteinExistence type="predicted"/>
<sequence>MGNNGEFFPHGSTHLQAFGLDLFLPADTGGGCLKPGPFSDIIMNLGLNQTVGAPDTIVTAPISKTVQNQDTKIFEPVSTPAQNNITSPVDPTFEQTQVFSPVGVIKFNEALNYNPRCLKRDLNTFWASQLGAHMIPTYYNGCGDNHHLSSRLFKQNVGFAAADPSKQFTTDAMANQYAAIAAFSQKRLRVLPQLLLQRNLRAGGVPNYESISSIVGASYDSETGNFKYVPEKWPENWYRRATPCGAVQTLTDGYLKIYPKYPLLPGVAQFGSSNFNAQTILCDIYQGLNSITPLSVAGETEDVAMGLTCALSKLAPFISSTVLGCSASALSPNIGGYLFPNTTKTGGPLAPPASQNQNLGNSVYNKVYFTSAPTTPQCNHVS</sequence>
<dbReference type="Proteomes" id="UP000799770">
    <property type="component" value="Unassembled WGS sequence"/>
</dbReference>
<organism evidence="1 2">
    <name type="scientific">Lophiotrema nucula</name>
    <dbReference type="NCBI Taxonomy" id="690887"/>
    <lineage>
        <taxon>Eukaryota</taxon>
        <taxon>Fungi</taxon>
        <taxon>Dikarya</taxon>
        <taxon>Ascomycota</taxon>
        <taxon>Pezizomycotina</taxon>
        <taxon>Dothideomycetes</taxon>
        <taxon>Pleosporomycetidae</taxon>
        <taxon>Pleosporales</taxon>
        <taxon>Lophiotremataceae</taxon>
        <taxon>Lophiotrema</taxon>
    </lineage>
</organism>
<dbReference type="EMBL" id="ML977375">
    <property type="protein sequence ID" value="KAF2105644.1"/>
    <property type="molecule type" value="Genomic_DNA"/>
</dbReference>
<keyword evidence="2" id="KW-1185">Reference proteome</keyword>
<protein>
    <recommendedName>
        <fullName evidence="3">Heme haloperoxidase family profile domain-containing protein</fullName>
    </recommendedName>
</protein>
<evidence type="ECO:0000313" key="2">
    <source>
        <dbReference type="Proteomes" id="UP000799770"/>
    </source>
</evidence>
<gene>
    <name evidence="1" type="ORF">BDV96DRAFT_655416</name>
</gene>
<reference evidence="1" key="1">
    <citation type="journal article" date="2020" name="Stud. Mycol.">
        <title>101 Dothideomycetes genomes: a test case for predicting lifestyles and emergence of pathogens.</title>
        <authorList>
            <person name="Haridas S."/>
            <person name="Albert R."/>
            <person name="Binder M."/>
            <person name="Bloem J."/>
            <person name="Labutti K."/>
            <person name="Salamov A."/>
            <person name="Andreopoulos B."/>
            <person name="Baker S."/>
            <person name="Barry K."/>
            <person name="Bills G."/>
            <person name="Bluhm B."/>
            <person name="Cannon C."/>
            <person name="Castanera R."/>
            <person name="Culley D."/>
            <person name="Daum C."/>
            <person name="Ezra D."/>
            <person name="Gonzalez J."/>
            <person name="Henrissat B."/>
            <person name="Kuo A."/>
            <person name="Liang C."/>
            <person name="Lipzen A."/>
            <person name="Lutzoni F."/>
            <person name="Magnuson J."/>
            <person name="Mondo S."/>
            <person name="Nolan M."/>
            <person name="Ohm R."/>
            <person name="Pangilinan J."/>
            <person name="Park H.-J."/>
            <person name="Ramirez L."/>
            <person name="Alfaro M."/>
            <person name="Sun H."/>
            <person name="Tritt A."/>
            <person name="Yoshinaga Y."/>
            <person name="Zwiers L.-H."/>
            <person name="Turgeon B."/>
            <person name="Goodwin S."/>
            <person name="Spatafora J."/>
            <person name="Crous P."/>
            <person name="Grigoriev I."/>
        </authorList>
    </citation>
    <scope>NUCLEOTIDE SEQUENCE</scope>
    <source>
        <strain evidence="1">CBS 627.86</strain>
    </source>
</reference>
<accession>A0A6A5YG00</accession>
<dbReference type="AlphaFoldDB" id="A0A6A5YG00"/>
<evidence type="ECO:0000313" key="1">
    <source>
        <dbReference type="EMBL" id="KAF2105644.1"/>
    </source>
</evidence>
<name>A0A6A5YG00_9PLEO</name>
<dbReference type="OrthoDB" id="407298at2759"/>